<evidence type="ECO:0000256" key="1">
    <source>
        <dbReference type="SAM" id="SignalP"/>
    </source>
</evidence>
<accession>A0AAV8W824</accession>
<organism evidence="2 3">
    <name type="scientific">Exocentrus adspersus</name>
    <dbReference type="NCBI Taxonomy" id="1586481"/>
    <lineage>
        <taxon>Eukaryota</taxon>
        <taxon>Metazoa</taxon>
        <taxon>Ecdysozoa</taxon>
        <taxon>Arthropoda</taxon>
        <taxon>Hexapoda</taxon>
        <taxon>Insecta</taxon>
        <taxon>Pterygota</taxon>
        <taxon>Neoptera</taxon>
        <taxon>Endopterygota</taxon>
        <taxon>Coleoptera</taxon>
        <taxon>Polyphaga</taxon>
        <taxon>Cucujiformia</taxon>
        <taxon>Chrysomeloidea</taxon>
        <taxon>Cerambycidae</taxon>
        <taxon>Lamiinae</taxon>
        <taxon>Acanthocinini</taxon>
        <taxon>Exocentrus</taxon>
    </lineage>
</organism>
<dbReference type="Proteomes" id="UP001159042">
    <property type="component" value="Unassembled WGS sequence"/>
</dbReference>
<dbReference type="AlphaFoldDB" id="A0AAV8W824"/>
<keyword evidence="3" id="KW-1185">Reference proteome</keyword>
<evidence type="ECO:0000313" key="3">
    <source>
        <dbReference type="Proteomes" id="UP001159042"/>
    </source>
</evidence>
<evidence type="ECO:0000313" key="2">
    <source>
        <dbReference type="EMBL" id="KAJ8922514.1"/>
    </source>
</evidence>
<proteinExistence type="predicted"/>
<protein>
    <submittedName>
        <fullName evidence="2">Uncharacterized protein</fullName>
    </submittedName>
</protein>
<gene>
    <name evidence="2" type="ORF">NQ315_007544</name>
</gene>
<keyword evidence="1" id="KW-0732">Signal</keyword>
<feature type="chain" id="PRO_5043619886" evidence="1">
    <location>
        <begin position="18"/>
        <end position="134"/>
    </location>
</feature>
<feature type="signal peptide" evidence="1">
    <location>
        <begin position="1"/>
        <end position="17"/>
    </location>
</feature>
<reference evidence="2 3" key="1">
    <citation type="journal article" date="2023" name="Insect Mol. Biol.">
        <title>Genome sequencing provides insights into the evolution of gene families encoding plant cell wall-degrading enzymes in longhorned beetles.</title>
        <authorList>
            <person name="Shin N.R."/>
            <person name="Okamura Y."/>
            <person name="Kirsch R."/>
            <person name="Pauchet Y."/>
        </authorList>
    </citation>
    <scope>NUCLEOTIDE SEQUENCE [LARGE SCALE GENOMIC DNA]</scope>
    <source>
        <strain evidence="2">EAD_L_NR</strain>
    </source>
</reference>
<comment type="caution">
    <text evidence="2">The sequence shown here is derived from an EMBL/GenBank/DDBJ whole genome shotgun (WGS) entry which is preliminary data.</text>
</comment>
<name>A0AAV8W824_9CUCU</name>
<dbReference type="EMBL" id="JANEYG010000006">
    <property type="protein sequence ID" value="KAJ8922514.1"/>
    <property type="molecule type" value="Genomic_DNA"/>
</dbReference>
<sequence length="134" mass="13274">MIALALFFCMALVAVQAGHFGVGFVGPSEHGTVIQGPGSKASVLGPDGSHISAAVGGGTVVAPPKAGGVVSAAVAPGYVAPAAPVHFHSGVAAASLGLFGLPGSGHEGQYVPDYTEQLYDDGSYKGDYYGGHEY</sequence>